<keyword evidence="1" id="KW-0472">Membrane</keyword>
<protein>
    <submittedName>
        <fullName evidence="2">(northern house mosquito) hypothetical protein</fullName>
    </submittedName>
</protein>
<feature type="transmembrane region" description="Helical" evidence="1">
    <location>
        <begin position="34"/>
        <end position="57"/>
    </location>
</feature>
<evidence type="ECO:0000313" key="2">
    <source>
        <dbReference type="EMBL" id="CAG6480371.1"/>
    </source>
</evidence>
<evidence type="ECO:0000256" key="1">
    <source>
        <dbReference type="SAM" id="Phobius"/>
    </source>
</evidence>
<reference evidence="2" key="1">
    <citation type="submission" date="2021-05" db="EMBL/GenBank/DDBJ databases">
        <authorList>
            <person name="Alioto T."/>
            <person name="Alioto T."/>
            <person name="Gomez Garrido J."/>
        </authorList>
    </citation>
    <scope>NUCLEOTIDE SEQUENCE</scope>
</reference>
<proteinExistence type="predicted"/>
<keyword evidence="1" id="KW-0812">Transmembrane</keyword>
<name>A0A8D8FQY4_CULPI</name>
<dbReference type="EMBL" id="HBUE01088165">
    <property type="protein sequence ID" value="CAG6480371.1"/>
    <property type="molecule type" value="Transcribed_RNA"/>
</dbReference>
<keyword evidence="1" id="KW-1133">Transmembrane helix</keyword>
<sequence length="142" mass="15527">MGQSSRKAQRAADIRFGVSLNNARRSGCGSCLSLFLIMVIVAAVGWAAWGIFVLGMIHSIHAGLMESIGTVRNRLQEIKFGAKISALATIAEPAAIAEWIWCTAGYCLDWIPNFAIASMAVFERITQNFGDKIVQLFESFQK</sequence>
<organism evidence="2">
    <name type="scientific">Culex pipiens</name>
    <name type="common">House mosquito</name>
    <dbReference type="NCBI Taxonomy" id="7175"/>
    <lineage>
        <taxon>Eukaryota</taxon>
        <taxon>Metazoa</taxon>
        <taxon>Ecdysozoa</taxon>
        <taxon>Arthropoda</taxon>
        <taxon>Hexapoda</taxon>
        <taxon>Insecta</taxon>
        <taxon>Pterygota</taxon>
        <taxon>Neoptera</taxon>
        <taxon>Endopterygota</taxon>
        <taxon>Diptera</taxon>
        <taxon>Nematocera</taxon>
        <taxon>Culicoidea</taxon>
        <taxon>Culicidae</taxon>
        <taxon>Culicinae</taxon>
        <taxon>Culicini</taxon>
        <taxon>Culex</taxon>
        <taxon>Culex</taxon>
    </lineage>
</organism>
<accession>A0A8D8FQY4</accession>
<dbReference type="AlphaFoldDB" id="A0A8D8FQY4"/>